<sequence length="112" mass="11949">MSSLNYWTGKVLANSKEGSPTEIMLNKGDVISVVATGWADYSGNIPNGGNPNPNQYLSSPQGVLPIVPPSNPKQFFLAAKIGNNIYEIGNGVLHKEIPEDGGGIKVYLFICN</sequence>
<dbReference type="Proteomes" id="UP000665047">
    <property type="component" value="Chromosome"/>
</dbReference>
<evidence type="ECO:0000313" key="2">
    <source>
        <dbReference type="Proteomes" id="UP000665047"/>
    </source>
</evidence>
<proteinExistence type="predicted"/>
<dbReference type="InterPro" id="IPR008979">
    <property type="entry name" value="Galactose-bd-like_sf"/>
</dbReference>
<dbReference type="Gene3D" id="2.60.120.430">
    <property type="entry name" value="Galactose-binding lectin"/>
    <property type="match status" value="1"/>
</dbReference>
<dbReference type="Pfam" id="PF07828">
    <property type="entry name" value="PA-IL"/>
    <property type="match status" value="1"/>
</dbReference>
<reference evidence="1 2" key="1">
    <citation type="submission" date="2021-03" db="EMBL/GenBank/DDBJ databases">
        <title>Complete Genome Sequence Data of Xenorhabdus budapestensis strain C72, a Candidate Biological Control Agent, from China.</title>
        <authorList>
            <person name="LI B."/>
            <person name="WANG S."/>
            <person name="QIU D."/>
        </authorList>
    </citation>
    <scope>NUCLEOTIDE SEQUENCE [LARGE SCALE GENOMIC DNA]</scope>
    <source>
        <strain evidence="1 2">C-7-2</strain>
    </source>
</reference>
<organism evidence="1 2">
    <name type="scientific">Xenorhabdus budapestensis</name>
    <dbReference type="NCBI Taxonomy" id="290110"/>
    <lineage>
        <taxon>Bacteria</taxon>
        <taxon>Pseudomonadati</taxon>
        <taxon>Pseudomonadota</taxon>
        <taxon>Gammaproteobacteria</taxon>
        <taxon>Enterobacterales</taxon>
        <taxon>Morganellaceae</taxon>
        <taxon>Xenorhabdus</taxon>
    </lineage>
</organism>
<evidence type="ECO:0000313" key="1">
    <source>
        <dbReference type="EMBL" id="QTL39201.1"/>
    </source>
</evidence>
<dbReference type="RefSeq" id="WP_209027183.1">
    <property type="nucleotide sequence ID" value="NZ_CP072455.1"/>
</dbReference>
<accession>A0ABX7VEI0</accession>
<name>A0ABX7VEI0_XENBU</name>
<protein>
    <submittedName>
        <fullName evidence="1">Lectin</fullName>
    </submittedName>
</protein>
<dbReference type="EMBL" id="CP072455">
    <property type="protein sequence ID" value="QTL39201.1"/>
    <property type="molecule type" value="Genomic_DNA"/>
</dbReference>
<gene>
    <name evidence="1" type="ORF">HGO23_15390</name>
</gene>
<dbReference type="SUPFAM" id="SSF49785">
    <property type="entry name" value="Galactose-binding domain-like"/>
    <property type="match status" value="1"/>
</dbReference>
<dbReference type="InterPro" id="IPR012905">
    <property type="entry name" value="PA-IL"/>
</dbReference>
<keyword evidence="2" id="KW-1185">Reference proteome</keyword>